<accession>A0ABQ7E373</accession>
<gene>
    <name evidence="2" type="ORF">DY000_02020770</name>
</gene>
<comment type="caution">
    <text evidence="2">The sequence shown here is derived from an EMBL/GenBank/DDBJ whole genome shotgun (WGS) entry which is preliminary data.</text>
</comment>
<evidence type="ECO:0000256" key="1">
    <source>
        <dbReference type="SAM" id="MobiDB-lite"/>
    </source>
</evidence>
<organism evidence="2 3">
    <name type="scientific">Brassica cretica</name>
    <name type="common">Mustard</name>
    <dbReference type="NCBI Taxonomy" id="69181"/>
    <lineage>
        <taxon>Eukaryota</taxon>
        <taxon>Viridiplantae</taxon>
        <taxon>Streptophyta</taxon>
        <taxon>Embryophyta</taxon>
        <taxon>Tracheophyta</taxon>
        <taxon>Spermatophyta</taxon>
        <taxon>Magnoliopsida</taxon>
        <taxon>eudicotyledons</taxon>
        <taxon>Gunneridae</taxon>
        <taxon>Pentapetalae</taxon>
        <taxon>rosids</taxon>
        <taxon>malvids</taxon>
        <taxon>Brassicales</taxon>
        <taxon>Brassicaceae</taxon>
        <taxon>Brassiceae</taxon>
        <taxon>Brassica</taxon>
    </lineage>
</organism>
<sequence length="342" mass="37860">MTFLQHEAFRETSYQRNIISKTLEAGREQSTTGSKHDGIEARRGNPKLDKNPNFGIMQVFDEAEGSGNIYRQESYRKDRNQANGPRSSRWLVAWVQNVVSTVQQVECLQKLEVSPCILTSGKTGGVLHVSWTCSQPCGARGVAVHASGAMQSDTRAATNLNLIGYCSVQLKINQVKISSDGKSTWPGRKRERNQVVDLECSRFSPRRCRPELVQIHGFRSVEVLLDTPPGSPKNCPESRGGSVRVQISLSRPFSFFMIKPRVPVIVKDSVVVGGRTIWADLLVVMLVLRVLCHIGRTTSTSVPIVGAKPAHARHVWGGLVFPRPRIQRVQGNPLFAGSGRLR</sequence>
<protein>
    <submittedName>
        <fullName evidence="2">Uncharacterized protein</fullName>
    </submittedName>
</protein>
<dbReference type="EMBL" id="QGKV02000299">
    <property type="protein sequence ID" value="KAF3590860.1"/>
    <property type="molecule type" value="Genomic_DNA"/>
</dbReference>
<keyword evidence="3" id="KW-1185">Reference proteome</keyword>
<name>A0ABQ7E373_BRACR</name>
<feature type="compositionally biased region" description="Basic and acidic residues" evidence="1">
    <location>
        <begin position="34"/>
        <end position="50"/>
    </location>
</feature>
<feature type="region of interest" description="Disordered" evidence="1">
    <location>
        <begin position="23"/>
        <end position="53"/>
    </location>
</feature>
<dbReference type="Proteomes" id="UP000266723">
    <property type="component" value="Unassembled WGS sequence"/>
</dbReference>
<reference evidence="2 3" key="1">
    <citation type="journal article" date="2020" name="BMC Genomics">
        <title>Intraspecific diversification of the crop wild relative Brassica cretica Lam. using demographic model selection.</title>
        <authorList>
            <person name="Kioukis A."/>
            <person name="Michalopoulou V.A."/>
            <person name="Briers L."/>
            <person name="Pirintsos S."/>
            <person name="Studholme D.J."/>
            <person name="Pavlidis P."/>
            <person name="Sarris P.F."/>
        </authorList>
    </citation>
    <scope>NUCLEOTIDE SEQUENCE [LARGE SCALE GENOMIC DNA]</scope>
    <source>
        <strain evidence="3">cv. PFS-1207/04</strain>
    </source>
</reference>
<evidence type="ECO:0000313" key="2">
    <source>
        <dbReference type="EMBL" id="KAF3590860.1"/>
    </source>
</evidence>
<proteinExistence type="predicted"/>
<evidence type="ECO:0000313" key="3">
    <source>
        <dbReference type="Proteomes" id="UP000266723"/>
    </source>
</evidence>